<dbReference type="InterPro" id="IPR019999">
    <property type="entry name" value="Anth_synth_I-like"/>
</dbReference>
<dbReference type="PANTHER" id="PTHR11236">
    <property type="entry name" value="AMINOBENZOATE/ANTHRANILATE SYNTHASE"/>
    <property type="match status" value="1"/>
</dbReference>
<dbReference type="RefSeq" id="WP_256764659.1">
    <property type="nucleotide sequence ID" value="NZ_JANIGO010000003.1"/>
</dbReference>
<sequence>MSVKQPTAAWHAHMLDPSLPAALCVAQGKPAQVCTARTLHDVMPTLDQAETWAQQGLWVVGGLVYEAAPAFDPAFTVQAAGYAGPLAVFHAYEADQVHTLSLTELLDPARPIKTTPWCNVQRTDAFNAAFSAAREAIAAGEFYQINLTTRLTAAAPADSPWNLFLQLFNAQPAANSLFLEHADGAVLSLSPELFFRWEQGRLTTSPMKGTRATAAQSHLSAWKDGRLSDSSKDRAENVMIVDLLRNDLARVCLPRSVQVQSLFDILVLPTVEQMTSTIIGQTRADCPLRAVFSALFPCGSVTGAPKAQAMKRIAEWEPAPRGFYCGALGVLAPGGAAHFNVPIRTVQWNPVVAPSGANGELGLVYGVGSGITWYSNAQSEHREWWEKTVFLRQSTCEVQILETVALSHGHWAREHLHIERMRQSAVHFGYVWDPLEVHQVLATAAQQHASGQWRGRWLLSPEGRLTVQCDAMPATPDSVVLRLADSPFEAQADFVMHKTTHRPHYDHAFAQANGAFDVLLWNAEGLLLETCRCNIVLDLDGTLFTPANKPGSNLLAGVLRQALLQHNTIHEMSLRKNDLQRARAVWLINSLRGWIPVREVVGQGVAISYPTIAVPTSVQ</sequence>
<dbReference type="PANTHER" id="PTHR11236:SF50">
    <property type="entry name" value="AMINODEOXYCHORISMATE SYNTHASE COMPONENT 1"/>
    <property type="match status" value="1"/>
</dbReference>
<gene>
    <name evidence="2" type="ORF">NQT62_10540</name>
</gene>
<reference evidence="2 3" key="1">
    <citation type="submission" date="2022-07" db="EMBL/GenBank/DDBJ databases">
        <authorList>
            <person name="Xamxidin M."/>
            <person name="Wu M."/>
        </authorList>
    </citation>
    <scope>NUCLEOTIDE SEQUENCE [LARGE SCALE GENOMIC DNA]</scope>
    <source>
        <strain evidence="2 3">NBRC 111650</strain>
    </source>
</reference>
<dbReference type="Gene3D" id="3.20.10.10">
    <property type="entry name" value="D-amino Acid Aminotransferase, subunit A, domain 2"/>
    <property type="match status" value="1"/>
</dbReference>
<dbReference type="InterPro" id="IPR001544">
    <property type="entry name" value="Aminotrans_IV"/>
</dbReference>
<dbReference type="EMBL" id="JANIGO010000003">
    <property type="protein sequence ID" value="MCQ8896867.1"/>
    <property type="molecule type" value="Genomic_DNA"/>
</dbReference>
<dbReference type="InterPro" id="IPR036038">
    <property type="entry name" value="Aminotransferase-like"/>
</dbReference>
<dbReference type="SUPFAM" id="SSF56752">
    <property type="entry name" value="D-aminoacid aminotransferase-like PLP-dependent enzymes"/>
    <property type="match status" value="1"/>
</dbReference>
<dbReference type="PRINTS" id="PR00095">
    <property type="entry name" value="ANTSNTHASEI"/>
</dbReference>
<evidence type="ECO:0000313" key="3">
    <source>
        <dbReference type="Proteomes" id="UP001204142"/>
    </source>
</evidence>
<keyword evidence="3" id="KW-1185">Reference proteome</keyword>
<dbReference type="Pfam" id="PF01063">
    <property type="entry name" value="Aminotran_4"/>
    <property type="match status" value="1"/>
</dbReference>
<evidence type="ECO:0000259" key="1">
    <source>
        <dbReference type="Pfam" id="PF00425"/>
    </source>
</evidence>
<dbReference type="InterPro" id="IPR005801">
    <property type="entry name" value="ADC_synthase"/>
</dbReference>
<dbReference type="Gene3D" id="3.30.470.10">
    <property type="match status" value="1"/>
</dbReference>
<protein>
    <submittedName>
        <fullName evidence="2">Chorismate-binding protein</fullName>
    </submittedName>
</protein>
<dbReference type="InterPro" id="IPR043132">
    <property type="entry name" value="BCAT-like_C"/>
</dbReference>
<dbReference type="Gene3D" id="3.60.120.10">
    <property type="entry name" value="Anthranilate synthase"/>
    <property type="match status" value="1"/>
</dbReference>
<proteinExistence type="predicted"/>
<organism evidence="2 3">
    <name type="scientific">Limnobacter humi</name>
    <dbReference type="NCBI Taxonomy" id="1778671"/>
    <lineage>
        <taxon>Bacteria</taxon>
        <taxon>Pseudomonadati</taxon>
        <taxon>Pseudomonadota</taxon>
        <taxon>Betaproteobacteria</taxon>
        <taxon>Burkholderiales</taxon>
        <taxon>Burkholderiaceae</taxon>
        <taxon>Limnobacter</taxon>
    </lineage>
</organism>
<dbReference type="Pfam" id="PF00425">
    <property type="entry name" value="Chorismate_bind"/>
    <property type="match status" value="1"/>
</dbReference>
<dbReference type="InterPro" id="IPR015890">
    <property type="entry name" value="Chorismate_C"/>
</dbReference>
<evidence type="ECO:0000313" key="2">
    <source>
        <dbReference type="EMBL" id="MCQ8896867.1"/>
    </source>
</evidence>
<dbReference type="SUPFAM" id="SSF56322">
    <property type="entry name" value="ADC synthase"/>
    <property type="match status" value="1"/>
</dbReference>
<accession>A0ABT1WH67</accession>
<dbReference type="InterPro" id="IPR043131">
    <property type="entry name" value="BCAT-like_N"/>
</dbReference>
<feature type="domain" description="Chorismate-utilising enzyme C-terminal" evidence="1">
    <location>
        <begin position="124"/>
        <end position="387"/>
    </location>
</feature>
<comment type="caution">
    <text evidence="2">The sequence shown here is derived from an EMBL/GenBank/DDBJ whole genome shotgun (WGS) entry which is preliminary data.</text>
</comment>
<dbReference type="Proteomes" id="UP001204142">
    <property type="component" value="Unassembled WGS sequence"/>
</dbReference>
<name>A0ABT1WH67_9BURK</name>